<accession>A0A8S1K112</accession>
<evidence type="ECO:0000313" key="1">
    <source>
        <dbReference type="EMBL" id="CAD8048929.1"/>
    </source>
</evidence>
<dbReference type="OMA" id="KTMLNEY"/>
<gene>
    <name evidence="1" type="ORF">PPRIM_AZ9-3.1.T0130142</name>
</gene>
<dbReference type="AlphaFoldDB" id="A0A8S1K112"/>
<proteinExistence type="predicted"/>
<evidence type="ECO:0000313" key="2">
    <source>
        <dbReference type="Proteomes" id="UP000688137"/>
    </source>
</evidence>
<keyword evidence="2" id="KW-1185">Reference proteome</keyword>
<sequence>MQNNDVFSPKNRNSDFSNVSVIQSSTQKTVLHEYQLSKIKIIVHQFEPKLQNLIKADGDQTDINPETERVSKRQNQRLDMFKNEIVKGQKIHKITFRDQFVGESLYQIKYFHKEPQEDLDECCPCNIF</sequence>
<comment type="caution">
    <text evidence="1">The sequence shown here is derived from an EMBL/GenBank/DDBJ whole genome shotgun (WGS) entry which is preliminary data.</text>
</comment>
<name>A0A8S1K112_PARPR</name>
<dbReference type="Proteomes" id="UP000688137">
    <property type="component" value="Unassembled WGS sequence"/>
</dbReference>
<reference evidence="1" key="1">
    <citation type="submission" date="2021-01" db="EMBL/GenBank/DDBJ databases">
        <authorList>
            <consortium name="Genoscope - CEA"/>
            <person name="William W."/>
        </authorList>
    </citation>
    <scope>NUCLEOTIDE SEQUENCE</scope>
</reference>
<dbReference type="EMBL" id="CAJJDM010000010">
    <property type="protein sequence ID" value="CAD8048929.1"/>
    <property type="molecule type" value="Genomic_DNA"/>
</dbReference>
<organism evidence="1 2">
    <name type="scientific">Paramecium primaurelia</name>
    <dbReference type="NCBI Taxonomy" id="5886"/>
    <lineage>
        <taxon>Eukaryota</taxon>
        <taxon>Sar</taxon>
        <taxon>Alveolata</taxon>
        <taxon>Ciliophora</taxon>
        <taxon>Intramacronucleata</taxon>
        <taxon>Oligohymenophorea</taxon>
        <taxon>Peniculida</taxon>
        <taxon>Parameciidae</taxon>
        <taxon>Paramecium</taxon>
    </lineage>
</organism>
<protein>
    <submittedName>
        <fullName evidence="1">Uncharacterized protein</fullName>
    </submittedName>
</protein>